<reference evidence="1" key="1">
    <citation type="submission" date="2019-05" db="EMBL/GenBank/DDBJ databases">
        <title>The de novo reference genome and transcriptome assemblies of the wild tomato species Solanum chilense.</title>
        <authorList>
            <person name="Stam R."/>
            <person name="Nosenko T."/>
            <person name="Hoerger A.C."/>
            <person name="Stephan W."/>
            <person name="Seidel M.A."/>
            <person name="Kuhn J.M.M."/>
            <person name="Haberer G."/>
            <person name="Tellier A."/>
        </authorList>
    </citation>
    <scope>NUCLEOTIDE SEQUENCE</scope>
    <source>
        <tissue evidence="1">Mature leaves</tissue>
    </source>
</reference>
<proteinExistence type="predicted"/>
<comment type="caution">
    <text evidence="1">The sequence shown here is derived from an EMBL/GenBank/DDBJ whole genome shotgun (WGS) entry which is preliminary data.</text>
</comment>
<protein>
    <recommendedName>
        <fullName evidence="2">Gag-pol polyprotein</fullName>
    </recommendedName>
</protein>
<name>A0A6N2CJ06_SOLCI</name>
<sequence>MEEDPQGFIDEVFKVLDAMGVSSQENVKLAAYQSKNADQVRYEQWMEDKPIEKVTTIVADSRDKMTKFVMGISYLVVNQCRLALLIPSIGISRLMDHSKQIEDQKLKQVGKELKRECPMVNAQGRENAQTQASCPNSDSFKKNHLYALKSRVIKRALQMLLSLCYKGMIIVGFKDLELENPPLELVPVVKDFLEVFIDDLPGIPPEQEVYFDIYIFQVTQPISMPLYRMAPPELK</sequence>
<organism evidence="1">
    <name type="scientific">Solanum chilense</name>
    <name type="common">Tomato</name>
    <name type="synonym">Lycopersicon chilense</name>
    <dbReference type="NCBI Taxonomy" id="4083"/>
    <lineage>
        <taxon>Eukaryota</taxon>
        <taxon>Viridiplantae</taxon>
        <taxon>Streptophyta</taxon>
        <taxon>Embryophyta</taxon>
        <taxon>Tracheophyta</taxon>
        <taxon>Spermatophyta</taxon>
        <taxon>Magnoliopsida</taxon>
        <taxon>eudicotyledons</taxon>
        <taxon>Gunneridae</taxon>
        <taxon>Pentapetalae</taxon>
        <taxon>asterids</taxon>
        <taxon>lamiids</taxon>
        <taxon>Solanales</taxon>
        <taxon>Solanaceae</taxon>
        <taxon>Solanoideae</taxon>
        <taxon>Solaneae</taxon>
        <taxon>Solanum</taxon>
        <taxon>Solanum subgen. Lycopersicon</taxon>
    </lineage>
</organism>
<evidence type="ECO:0008006" key="2">
    <source>
        <dbReference type="Google" id="ProtNLM"/>
    </source>
</evidence>
<gene>
    <name evidence="1" type="ORF">EJD97_021942</name>
</gene>
<evidence type="ECO:0000313" key="1">
    <source>
        <dbReference type="EMBL" id="TMX05411.1"/>
    </source>
</evidence>
<dbReference type="AlphaFoldDB" id="A0A6N2CJ06"/>
<dbReference type="EMBL" id="RXGB01000068">
    <property type="protein sequence ID" value="TMX05411.1"/>
    <property type="molecule type" value="Genomic_DNA"/>
</dbReference>
<accession>A0A6N2CJ06</accession>